<feature type="non-terminal residue" evidence="1">
    <location>
        <position position="1"/>
    </location>
</feature>
<comment type="caution">
    <text evidence="1">The sequence shown here is derived from an EMBL/GenBank/DDBJ whole genome shotgun (WGS) entry which is preliminary data.</text>
</comment>
<name>X0YG62_9ZZZZ</name>
<reference evidence="1" key="1">
    <citation type="journal article" date="2014" name="Front. Microbiol.">
        <title>High frequency of phylogenetically diverse reductive dehalogenase-homologous genes in deep subseafloor sedimentary metagenomes.</title>
        <authorList>
            <person name="Kawai M."/>
            <person name="Futagami T."/>
            <person name="Toyoda A."/>
            <person name="Takaki Y."/>
            <person name="Nishi S."/>
            <person name="Hori S."/>
            <person name="Arai W."/>
            <person name="Tsubouchi T."/>
            <person name="Morono Y."/>
            <person name="Uchiyama I."/>
            <person name="Ito T."/>
            <person name="Fujiyama A."/>
            <person name="Inagaki F."/>
            <person name="Takami H."/>
        </authorList>
    </citation>
    <scope>NUCLEOTIDE SEQUENCE</scope>
    <source>
        <strain evidence="1">Expedition CK06-06</strain>
    </source>
</reference>
<accession>X0YG62</accession>
<sequence length="71" mass="7554">NGEGPTTMLRWVGTPDEPFKGGNYLQTGDGKGAGWDVVSASELALVSTEIHRKIKILNRPDTPALGDGTYP</sequence>
<organism evidence="1">
    <name type="scientific">marine sediment metagenome</name>
    <dbReference type="NCBI Taxonomy" id="412755"/>
    <lineage>
        <taxon>unclassified sequences</taxon>
        <taxon>metagenomes</taxon>
        <taxon>ecological metagenomes</taxon>
    </lineage>
</organism>
<dbReference type="EMBL" id="BART01008531">
    <property type="protein sequence ID" value="GAG54880.1"/>
    <property type="molecule type" value="Genomic_DNA"/>
</dbReference>
<dbReference type="AlphaFoldDB" id="X0YG62"/>
<protein>
    <submittedName>
        <fullName evidence="1">Uncharacterized protein</fullName>
    </submittedName>
</protein>
<evidence type="ECO:0000313" key="1">
    <source>
        <dbReference type="EMBL" id="GAG54880.1"/>
    </source>
</evidence>
<gene>
    <name evidence="1" type="ORF">S01H4_19172</name>
</gene>
<proteinExistence type="predicted"/>